<gene>
    <name evidence="5" type="ORF">M0813_18606</name>
</gene>
<dbReference type="SMART" id="SM00239">
    <property type="entry name" value="C2"/>
    <property type="match status" value="1"/>
</dbReference>
<dbReference type="PANTHER" id="PTHR45911">
    <property type="entry name" value="C2 DOMAIN-CONTAINING PROTEIN"/>
    <property type="match status" value="1"/>
</dbReference>
<organism evidence="5 6">
    <name type="scientific">Anaeramoeba flamelloides</name>
    <dbReference type="NCBI Taxonomy" id="1746091"/>
    <lineage>
        <taxon>Eukaryota</taxon>
        <taxon>Metamonada</taxon>
        <taxon>Anaeramoebidae</taxon>
        <taxon>Anaeramoeba</taxon>
    </lineage>
</organism>
<reference evidence="5" key="1">
    <citation type="submission" date="2022-08" db="EMBL/GenBank/DDBJ databases">
        <title>Novel sulfate-reducing endosymbionts in the free-living metamonad Anaeramoeba.</title>
        <authorList>
            <person name="Jerlstrom-Hultqvist J."/>
            <person name="Cepicka I."/>
            <person name="Gallot-Lavallee L."/>
            <person name="Salas-Leiva D."/>
            <person name="Curtis B.A."/>
            <person name="Zahonova K."/>
            <person name="Pipaliya S."/>
            <person name="Dacks J."/>
            <person name="Roger A.J."/>
        </authorList>
    </citation>
    <scope>NUCLEOTIDE SEQUENCE</scope>
    <source>
        <strain evidence="5">Schooner1</strain>
    </source>
</reference>
<name>A0ABQ8YR56_9EUKA</name>
<evidence type="ECO:0000256" key="3">
    <source>
        <dbReference type="SAM" id="MobiDB-lite"/>
    </source>
</evidence>
<evidence type="ECO:0000313" key="5">
    <source>
        <dbReference type="EMBL" id="KAJ6247081.1"/>
    </source>
</evidence>
<accession>A0ABQ8YR56</accession>
<feature type="region of interest" description="Disordered" evidence="3">
    <location>
        <begin position="128"/>
        <end position="186"/>
    </location>
</feature>
<feature type="compositionally biased region" description="Basic and acidic residues" evidence="3">
    <location>
        <begin position="145"/>
        <end position="172"/>
    </location>
</feature>
<keyword evidence="6" id="KW-1185">Reference proteome</keyword>
<evidence type="ECO:0000256" key="1">
    <source>
        <dbReference type="ARBA" id="ARBA00022723"/>
    </source>
</evidence>
<protein>
    <submittedName>
        <fullName evidence="5">Tricalbin-1-related</fullName>
    </submittedName>
</protein>
<dbReference type="Proteomes" id="UP001150062">
    <property type="component" value="Unassembled WGS sequence"/>
</dbReference>
<proteinExistence type="predicted"/>
<evidence type="ECO:0000313" key="6">
    <source>
        <dbReference type="Proteomes" id="UP001150062"/>
    </source>
</evidence>
<dbReference type="InterPro" id="IPR000008">
    <property type="entry name" value="C2_dom"/>
</dbReference>
<keyword evidence="1" id="KW-0479">Metal-binding</keyword>
<dbReference type="EMBL" id="JAOAOG010000127">
    <property type="protein sequence ID" value="KAJ6247081.1"/>
    <property type="molecule type" value="Genomic_DNA"/>
</dbReference>
<dbReference type="Pfam" id="PF00168">
    <property type="entry name" value="C2"/>
    <property type="match status" value="1"/>
</dbReference>
<dbReference type="PANTHER" id="PTHR45911:SF4">
    <property type="entry name" value="MULTIPLE C2 AND TRANSMEMBRANE DOMAIN-CONTAINING PROTEIN"/>
    <property type="match status" value="1"/>
</dbReference>
<keyword evidence="2" id="KW-0106">Calcium</keyword>
<dbReference type="InterPro" id="IPR035892">
    <property type="entry name" value="C2_domain_sf"/>
</dbReference>
<evidence type="ECO:0000256" key="2">
    <source>
        <dbReference type="ARBA" id="ARBA00022837"/>
    </source>
</evidence>
<dbReference type="SUPFAM" id="SSF49562">
    <property type="entry name" value="C2 domain (Calcium/lipid-binding domain, CaLB)"/>
    <property type="match status" value="1"/>
</dbReference>
<feature type="domain" description="C2" evidence="4">
    <location>
        <begin position="1"/>
        <end position="99"/>
    </location>
</feature>
<sequence length="186" mass="21477">MTTFIKILNGTDLRSADINGKSDPYVTVTFGEEKPIWRTWVQKKTLSPIWNQWCELEDVEGKLILDVWDWDKIGKHAFLGRAIVDLGEISVNELETLPLQLEKREGKKKDKAQGQIYLLIHKDPPSEVEPFLGQGKGNPMVDASVKIKKDKPPKDVEIKEKKEKKEKSEKKEKKEKKKKKKKKEKG</sequence>
<comment type="caution">
    <text evidence="5">The sequence shown here is derived from an EMBL/GenBank/DDBJ whole genome shotgun (WGS) entry which is preliminary data.</text>
</comment>
<feature type="compositionally biased region" description="Basic residues" evidence="3">
    <location>
        <begin position="173"/>
        <end position="186"/>
    </location>
</feature>
<dbReference type="Gene3D" id="2.60.40.150">
    <property type="entry name" value="C2 domain"/>
    <property type="match status" value="1"/>
</dbReference>
<evidence type="ECO:0000259" key="4">
    <source>
        <dbReference type="PROSITE" id="PS50004"/>
    </source>
</evidence>
<dbReference type="PROSITE" id="PS50004">
    <property type="entry name" value="C2"/>
    <property type="match status" value="1"/>
</dbReference>